<feature type="region of interest" description="Disordered" evidence="1">
    <location>
        <begin position="321"/>
        <end position="353"/>
    </location>
</feature>
<feature type="region of interest" description="Disordered" evidence="1">
    <location>
        <begin position="1294"/>
        <end position="1341"/>
    </location>
</feature>
<evidence type="ECO:0000313" key="2">
    <source>
        <dbReference type="EMBL" id="KPA74148.1"/>
    </source>
</evidence>
<dbReference type="VEuPathDB" id="TriTrypDB:LpyrH10_31_0720"/>
<dbReference type="Proteomes" id="UP000037923">
    <property type="component" value="Unassembled WGS sequence"/>
</dbReference>
<evidence type="ECO:0000256" key="1">
    <source>
        <dbReference type="SAM" id="MobiDB-lite"/>
    </source>
</evidence>
<accession>A0A0N0DRA0</accession>
<comment type="caution">
    <text evidence="2">The sequence shown here is derived from an EMBL/GenBank/DDBJ whole genome shotgun (WGS) entry which is preliminary data.</text>
</comment>
<feature type="compositionally biased region" description="Low complexity" evidence="1">
    <location>
        <begin position="952"/>
        <end position="962"/>
    </location>
</feature>
<protein>
    <submittedName>
        <fullName evidence="2">Uncharacterized protein</fullName>
    </submittedName>
</protein>
<feature type="compositionally biased region" description="Low complexity" evidence="1">
    <location>
        <begin position="811"/>
        <end position="845"/>
    </location>
</feature>
<dbReference type="EMBL" id="LGTL01000031">
    <property type="protein sequence ID" value="KPA74148.1"/>
    <property type="molecule type" value="Genomic_DNA"/>
</dbReference>
<gene>
    <name evidence="2" type="ORF">ABB37_09418</name>
</gene>
<dbReference type="RefSeq" id="XP_015652587.1">
    <property type="nucleotide sequence ID" value="XM_015808874.1"/>
</dbReference>
<feature type="region of interest" description="Disordered" evidence="1">
    <location>
        <begin position="1106"/>
        <end position="1130"/>
    </location>
</feature>
<feature type="compositionally biased region" description="Low complexity" evidence="1">
    <location>
        <begin position="557"/>
        <end position="566"/>
    </location>
</feature>
<feature type="region of interest" description="Disordered" evidence="1">
    <location>
        <begin position="522"/>
        <end position="1052"/>
    </location>
</feature>
<keyword evidence="3" id="KW-1185">Reference proteome</keyword>
<dbReference type="OrthoDB" id="266254at2759"/>
<feature type="compositionally biased region" description="Basic and acidic residues" evidence="1">
    <location>
        <begin position="329"/>
        <end position="338"/>
    </location>
</feature>
<evidence type="ECO:0000313" key="3">
    <source>
        <dbReference type="Proteomes" id="UP000037923"/>
    </source>
</evidence>
<feature type="compositionally biased region" description="Low complexity" evidence="1">
    <location>
        <begin position="340"/>
        <end position="349"/>
    </location>
</feature>
<proteinExistence type="predicted"/>
<organism evidence="2 3">
    <name type="scientific">Leptomonas pyrrhocoris</name>
    <name type="common">Firebug parasite</name>
    <dbReference type="NCBI Taxonomy" id="157538"/>
    <lineage>
        <taxon>Eukaryota</taxon>
        <taxon>Discoba</taxon>
        <taxon>Euglenozoa</taxon>
        <taxon>Kinetoplastea</taxon>
        <taxon>Metakinetoplastina</taxon>
        <taxon>Trypanosomatida</taxon>
        <taxon>Trypanosomatidae</taxon>
        <taxon>Leishmaniinae</taxon>
        <taxon>Leptomonas</taxon>
    </lineage>
</organism>
<feature type="compositionally biased region" description="Low complexity" evidence="1">
    <location>
        <begin position="862"/>
        <end position="875"/>
    </location>
</feature>
<feature type="region of interest" description="Disordered" evidence="1">
    <location>
        <begin position="369"/>
        <end position="389"/>
    </location>
</feature>
<dbReference type="OMA" id="DRYNHKD"/>
<feature type="region of interest" description="Disordered" evidence="1">
    <location>
        <begin position="402"/>
        <end position="423"/>
    </location>
</feature>
<feature type="compositionally biased region" description="Basic residues" evidence="1">
    <location>
        <begin position="876"/>
        <end position="889"/>
    </location>
</feature>
<feature type="compositionally biased region" description="Low complexity" evidence="1">
    <location>
        <begin position="1110"/>
        <end position="1120"/>
    </location>
</feature>
<feature type="region of interest" description="Disordered" evidence="1">
    <location>
        <begin position="70"/>
        <end position="178"/>
    </location>
</feature>
<feature type="compositionally biased region" description="Low complexity" evidence="1">
    <location>
        <begin position="122"/>
        <end position="139"/>
    </location>
</feature>
<reference evidence="2 3" key="1">
    <citation type="submission" date="2015-07" db="EMBL/GenBank/DDBJ databases">
        <title>High-quality genome of monoxenous trypanosomatid Leptomonas pyrrhocoris.</title>
        <authorList>
            <person name="Flegontov P."/>
            <person name="Butenko A."/>
            <person name="Firsov S."/>
            <person name="Vlcek C."/>
            <person name="Logacheva M.D."/>
            <person name="Field M."/>
            <person name="Filatov D."/>
            <person name="Flegontova O."/>
            <person name="Gerasimov E."/>
            <person name="Jackson A.P."/>
            <person name="Kelly S."/>
            <person name="Opperdoes F."/>
            <person name="O'Reilly A."/>
            <person name="Votypka J."/>
            <person name="Yurchenko V."/>
            <person name="Lukes J."/>
        </authorList>
    </citation>
    <scope>NUCLEOTIDE SEQUENCE [LARGE SCALE GENOMIC DNA]</scope>
    <source>
        <strain evidence="2">H10</strain>
    </source>
</reference>
<feature type="compositionally biased region" description="Low complexity" evidence="1">
    <location>
        <begin position="726"/>
        <end position="744"/>
    </location>
</feature>
<feature type="compositionally biased region" description="Low complexity" evidence="1">
    <location>
        <begin position="1015"/>
        <end position="1034"/>
    </location>
</feature>
<feature type="compositionally biased region" description="Low complexity" evidence="1">
    <location>
        <begin position="774"/>
        <end position="790"/>
    </location>
</feature>
<feature type="compositionally biased region" description="Low complexity" evidence="1">
    <location>
        <begin position="1240"/>
        <end position="1255"/>
    </location>
</feature>
<dbReference type="GeneID" id="26909701"/>
<feature type="compositionally biased region" description="Basic and acidic residues" evidence="1">
    <location>
        <begin position="1432"/>
        <end position="1446"/>
    </location>
</feature>
<feature type="region of interest" description="Disordered" evidence="1">
    <location>
        <begin position="1423"/>
        <end position="1496"/>
    </location>
</feature>
<name>A0A0N0DRA0_LEPPY</name>
<sequence>MRSRRQGVLDAVSVLGMDPWKDDRVRDFVAINTIQRLRAYHLEAGAPMPPIEDINADRALNLLLLPRAEPDYRPCAGERPQTRPKLLPRRQGKASIQRQPRQHDGEGEEREDGADNMHSGRSTSSASTTSTTSTTFSSSDNDDVDKGSTSTPLNRTPARQPPPGPTSHSPEAKTDTAFSTQCAVDRARAVFFGATSFHASTSPRRLVNSPHVPLTPSVTSTSPIAERQIPHRTALQLPGSTAVAAVATPSPALHTNAHHNATGDGEDGGLRAAPWAASRSLNVDLDAYIEINSTPLRVAPPPPLSPIVATTLAAPLALANESDALQGSDETREDKGDDGGAASSAPSTDADAKDTCLVAASDVALPGKVAKNDIGAGPSPDATPPAIRPTTENAVVSACEDGTDAKQNSEENSSNNGSHHFPDQRGCDVCDAITQYFQSMLTRGVVLDRYNHKDLAFAWWVLGRNMDTAALENRGPMRREALLITIRNMYYGLLSADEARKTANEATAQADVSTDAAYRATVGSEVDEEAEDGVSGRGGTTDEEETAATEPQRPSKGIAALATAAPTPRPRGRGRHPGAISASTPSGTLLEVPASTTAAAARKRPRTGPEDKSPQSDAEKDHRNDGEEGSGDGTSIQLQRPGISANDARVSAIVTRARFKAPTTPSSRDNATADEPSATLEDKPMRRRHTTAERTATAHPLAAALRGDDLRRYGLADFDSVDDAVSESTSVTSSTTASRAGSVTPAGTSSSGGGGGRRRRRAEDRRQAVEETWTSTRTNRRTAPARLAAALEQHDSAAAVGQPPSRRDASRAAAKTSAAGAFTTATELPSVVSAEVASREVASAEGQTAAPVLAGSQRRSSKATIAAVSASTASKAKAKAKAASKRTRSRGGNNDGEEKHDEDAAVAEGAQADEEVGEDVVARPAPLKPQGKTGQQIPAKKTTRSTGKAPQATIGDGTTDAIGGRKGAAEGTTGPSTLKMDKQQPPPPEKKEEHRGRPRGSFKVPRPIVDGVPVATTGSSAYKAGTSAATSASRSGEKKREESSSTSASSPTTFAVAASVPSFPVAATAASDHGGKNLPVPREMPLGLTAHEVAVRARIQHRMGVPLTPPAASAAPSFSSDRTSQTPSEIAAADAPATVYSSYTFLLSSFASNGQSDGAKGSIATTAPVIWYGPVTPPGDRARADEKAEVTAAAPAARLRGRKKKAEGGVNSALLGCALQHDQAALERRVKARLAREASGAASFSSPSSPAYSSHHPPKGSTAEVAHLAECASINGGQECNADGTDVNPLTEVKVEGEEEAESPTTFSGPFPSPLAGEASGRGNGGPAADDLEARVSPPPPLPPAEFAALTYAQQCLLVWTAGELLERHARQRHAAETRRARLLARCGRMATRRMAARVAAAAESSGAIEVIGDAAEQLVKSLAKEEDAEDAVDRSNDPGSERSSDGDDGSEGGEVEKGRGRGRSRGSVPMEKVSAEDTESDSDASSALSREARRKELRPLPRRWYDYWAVYRASGGAAAFAGAPTKQEA</sequence>
<feature type="compositionally biased region" description="Basic and acidic residues" evidence="1">
    <location>
        <begin position="607"/>
        <end position="626"/>
    </location>
</feature>
<feature type="region of interest" description="Disordered" evidence="1">
    <location>
        <begin position="1240"/>
        <end position="1263"/>
    </location>
</feature>